<comment type="similarity">
    <text evidence="2">Belongs to the isochorismate synthase family.</text>
</comment>
<dbReference type="PANTHER" id="PTHR42839">
    <property type="entry name" value="ISOCHORISMATE SYNTHASE ENTC"/>
    <property type="match status" value="1"/>
</dbReference>
<dbReference type="EC" id="5.4.4.2" evidence="3"/>
<dbReference type="Pfam" id="PF00425">
    <property type="entry name" value="Chorismate_bind"/>
    <property type="match status" value="1"/>
</dbReference>
<evidence type="ECO:0000256" key="3">
    <source>
        <dbReference type="ARBA" id="ARBA00012824"/>
    </source>
</evidence>
<comment type="catalytic activity">
    <reaction evidence="1">
        <text>chorismate = isochorismate</text>
        <dbReference type="Rhea" id="RHEA:18985"/>
        <dbReference type="ChEBI" id="CHEBI:29748"/>
        <dbReference type="ChEBI" id="CHEBI:29780"/>
        <dbReference type="EC" id="5.4.4.2"/>
    </reaction>
</comment>
<dbReference type="EMBL" id="CP053586">
    <property type="protein sequence ID" value="WNZ23247.1"/>
    <property type="molecule type" value="Genomic_DNA"/>
</dbReference>
<evidence type="ECO:0000259" key="6">
    <source>
        <dbReference type="Pfam" id="PF00425"/>
    </source>
</evidence>
<name>A0AA96WU65_9CYAN</name>
<proteinExistence type="inferred from homology"/>
<gene>
    <name evidence="7" type="ORF">HJG54_10560</name>
</gene>
<dbReference type="GO" id="GO:0008909">
    <property type="term" value="F:isochorismate synthase activity"/>
    <property type="evidence" value="ECO:0007669"/>
    <property type="project" value="UniProtKB-EC"/>
</dbReference>
<reference evidence="7" key="1">
    <citation type="submission" date="2020-05" db="EMBL/GenBank/DDBJ databases">
        <authorList>
            <person name="Zhu T."/>
            <person name="Keshari N."/>
            <person name="Lu X."/>
        </authorList>
    </citation>
    <scope>NUCLEOTIDE SEQUENCE</scope>
    <source>
        <strain evidence="7">NK1-12</strain>
    </source>
</reference>
<evidence type="ECO:0000256" key="5">
    <source>
        <dbReference type="ARBA" id="ARBA00041564"/>
    </source>
</evidence>
<evidence type="ECO:0000313" key="7">
    <source>
        <dbReference type="EMBL" id="WNZ23247.1"/>
    </source>
</evidence>
<dbReference type="SUPFAM" id="SSF56322">
    <property type="entry name" value="ADC synthase"/>
    <property type="match status" value="1"/>
</dbReference>
<sequence>MLCQSPFSRLDSSQDCKKLYQFLDFCQQQSIADSQPKIASISLEIPLIDPLLVLSKLAKQNQPHFYFENRDKHQAIAAFDTAILQQMSGANRFSEAQQFIQGCFQRLLSNYPDIYAVQPPWNAPCFFCSFTFFDHNRTVDSPFPPATVFLPHWQIVRWQEASFVIVNWEIDTASRIGELTQTIWNQLQKLQLIQYDGFYLAEDQKARLNRWEIIETHDFQSTVSSALQSIHQQAYKKLVLAHAIDVCSNLPFQWSRSLHHLRQLHPDCCVFSTGNGNGQRFIGASPERLLSIRNRKLITDALAGSASRGRTAVEDVDFANRLFNSEKERREHQLVVEFIAQQLTALGLHPRYAEVPALLRLSNIQHLHTPIQAVLPAHLHPLQLLTALHPTPAVAGMPRQTACEQILHYEQFDRSLYAAPLGWVDAHGNAEFIVGIRSALLDGNRARLYAGAGIVAGSDPERELAEVKLKLQALLRGLI</sequence>
<accession>A0AA96WU65</accession>
<dbReference type="InterPro" id="IPR004561">
    <property type="entry name" value="IsoChor_synthase"/>
</dbReference>
<dbReference type="InterPro" id="IPR015890">
    <property type="entry name" value="Chorismate_C"/>
</dbReference>
<evidence type="ECO:0000256" key="4">
    <source>
        <dbReference type="ARBA" id="ARBA00023235"/>
    </source>
</evidence>
<dbReference type="Gene3D" id="3.60.120.10">
    <property type="entry name" value="Anthranilate synthase"/>
    <property type="match status" value="1"/>
</dbReference>
<dbReference type="PANTHER" id="PTHR42839:SF2">
    <property type="entry name" value="ISOCHORISMATE SYNTHASE ENTC"/>
    <property type="match status" value="1"/>
</dbReference>
<dbReference type="NCBIfam" id="TIGR00543">
    <property type="entry name" value="isochor_syn"/>
    <property type="match status" value="1"/>
</dbReference>
<evidence type="ECO:0000256" key="2">
    <source>
        <dbReference type="ARBA" id="ARBA00005297"/>
    </source>
</evidence>
<protein>
    <recommendedName>
        <fullName evidence="3">isochorismate synthase</fullName>
        <ecNumber evidence="3">5.4.4.2</ecNumber>
    </recommendedName>
    <alternativeName>
        <fullName evidence="5">Isochorismate mutase</fullName>
    </alternativeName>
</protein>
<feature type="domain" description="Chorismate-utilising enzyme C-terminal" evidence="6">
    <location>
        <begin position="217"/>
        <end position="470"/>
    </location>
</feature>
<dbReference type="AlphaFoldDB" id="A0AA96WU65"/>
<dbReference type="InterPro" id="IPR005801">
    <property type="entry name" value="ADC_synthase"/>
</dbReference>
<organism evidence="7">
    <name type="scientific">Leptolyngbya sp. NK1-12</name>
    <dbReference type="NCBI Taxonomy" id="2547451"/>
    <lineage>
        <taxon>Bacteria</taxon>
        <taxon>Bacillati</taxon>
        <taxon>Cyanobacteriota</taxon>
        <taxon>Cyanophyceae</taxon>
        <taxon>Leptolyngbyales</taxon>
        <taxon>Leptolyngbyaceae</taxon>
        <taxon>Leptolyngbya group</taxon>
        <taxon>Leptolyngbya</taxon>
    </lineage>
</organism>
<evidence type="ECO:0000256" key="1">
    <source>
        <dbReference type="ARBA" id="ARBA00000799"/>
    </source>
</evidence>
<keyword evidence="4 7" id="KW-0413">Isomerase</keyword>